<dbReference type="Gene3D" id="3.40.50.10190">
    <property type="entry name" value="BRCT domain"/>
    <property type="match status" value="1"/>
</dbReference>
<gene>
    <name evidence="3" type="ORF">BP6252_01685</name>
</gene>
<accession>A0A3D8STL2</accession>
<dbReference type="Proteomes" id="UP000256645">
    <property type="component" value="Unassembled WGS sequence"/>
</dbReference>
<feature type="region of interest" description="Disordered" evidence="1">
    <location>
        <begin position="51"/>
        <end position="99"/>
    </location>
</feature>
<dbReference type="Pfam" id="PF00533">
    <property type="entry name" value="BRCT"/>
    <property type="match status" value="1"/>
</dbReference>
<feature type="domain" description="BRCT" evidence="2">
    <location>
        <begin position="110"/>
        <end position="199"/>
    </location>
</feature>
<dbReference type="InterPro" id="IPR036420">
    <property type="entry name" value="BRCT_dom_sf"/>
</dbReference>
<dbReference type="SMART" id="SM00292">
    <property type="entry name" value="BRCT"/>
    <property type="match status" value="1"/>
</dbReference>
<protein>
    <recommendedName>
        <fullName evidence="2">BRCT domain-containing protein</fullName>
    </recommendedName>
</protein>
<sequence>MPPKKTTTANGANEVYILFDGGELSSVHASMASAEAAGTQLSEPVIETQELVGGSVTAHPVKAAAPAKAKDEKKPKTKSAAEQRAANADKPKARKEDDSLPANVKALLAGSGDVLSGKAIVVTGVPPIMGRKNLEALVTCYGGKLAKSLSGNTSFVVIGNEAGPKKLEQIEKLGLETMDEDEFIEMLESEEPAAKKIKL</sequence>
<dbReference type="STRING" id="1849047.A0A3D8STL2"/>
<evidence type="ECO:0000313" key="4">
    <source>
        <dbReference type="Proteomes" id="UP000256645"/>
    </source>
</evidence>
<dbReference type="SUPFAM" id="SSF52113">
    <property type="entry name" value="BRCT domain"/>
    <property type="match status" value="1"/>
</dbReference>
<comment type="caution">
    <text evidence="3">The sequence shown here is derived from an EMBL/GenBank/DDBJ whole genome shotgun (WGS) entry which is preliminary data.</text>
</comment>
<proteinExistence type="predicted"/>
<feature type="compositionally biased region" description="Basic and acidic residues" evidence="1">
    <location>
        <begin position="87"/>
        <end position="98"/>
    </location>
</feature>
<dbReference type="PROSITE" id="PS50172">
    <property type="entry name" value="BRCT"/>
    <property type="match status" value="1"/>
</dbReference>
<evidence type="ECO:0000256" key="1">
    <source>
        <dbReference type="SAM" id="MobiDB-lite"/>
    </source>
</evidence>
<dbReference type="InterPro" id="IPR001357">
    <property type="entry name" value="BRCT_dom"/>
</dbReference>
<name>A0A3D8STL2_9HELO</name>
<dbReference type="AlphaFoldDB" id="A0A3D8STL2"/>
<reference evidence="3 4" key="1">
    <citation type="journal article" date="2018" name="IMA Fungus">
        <title>IMA Genome-F 9: Draft genome sequence of Annulohypoxylon stygium, Aspergillus mulundensis, Berkeleyomyces basicola (syn. Thielaviopsis basicola), Ceratocystis smalleyi, two Cercospora beticola strains, Coleophoma cylindrospora, Fusarium fracticaudum, Phialophora cf. hyalina, and Morchella septimelata.</title>
        <authorList>
            <person name="Wingfield B.D."/>
            <person name="Bills G.F."/>
            <person name="Dong Y."/>
            <person name="Huang W."/>
            <person name="Nel W.J."/>
            <person name="Swalarsk-Parry B.S."/>
            <person name="Vaghefi N."/>
            <person name="Wilken P.M."/>
            <person name="An Z."/>
            <person name="de Beer Z.W."/>
            <person name="De Vos L."/>
            <person name="Chen L."/>
            <person name="Duong T.A."/>
            <person name="Gao Y."/>
            <person name="Hammerbacher A."/>
            <person name="Kikkert J.R."/>
            <person name="Li Y."/>
            <person name="Li H."/>
            <person name="Li K."/>
            <person name="Li Q."/>
            <person name="Liu X."/>
            <person name="Ma X."/>
            <person name="Naidoo K."/>
            <person name="Pethybridge S.J."/>
            <person name="Sun J."/>
            <person name="Steenkamp E.T."/>
            <person name="van der Nest M.A."/>
            <person name="van Wyk S."/>
            <person name="Wingfield M.J."/>
            <person name="Xiong C."/>
            <person name="Yue Q."/>
            <person name="Zhang X."/>
        </authorList>
    </citation>
    <scope>NUCLEOTIDE SEQUENCE [LARGE SCALE GENOMIC DNA]</scope>
    <source>
        <strain evidence="3 4">BP6252</strain>
    </source>
</reference>
<keyword evidence="4" id="KW-1185">Reference proteome</keyword>
<dbReference type="OrthoDB" id="446168at2759"/>
<feature type="compositionally biased region" description="Low complexity" evidence="1">
    <location>
        <begin position="58"/>
        <end position="67"/>
    </location>
</feature>
<evidence type="ECO:0000313" key="3">
    <source>
        <dbReference type="EMBL" id="RDW89653.1"/>
    </source>
</evidence>
<evidence type="ECO:0000259" key="2">
    <source>
        <dbReference type="PROSITE" id="PS50172"/>
    </source>
</evidence>
<dbReference type="EMBL" id="PDLM01000001">
    <property type="protein sequence ID" value="RDW89653.1"/>
    <property type="molecule type" value="Genomic_DNA"/>
</dbReference>
<organism evidence="3 4">
    <name type="scientific">Coleophoma cylindrospora</name>
    <dbReference type="NCBI Taxonomy" id="1849047"/>
    <lineage>
        <taxon>Eukaryota</taxon>
        <taxon>Fungi</taxon>
        <taxon>Dikarya</taxon>
        <taxon>Ascomycota</taxon>
        <taxon>Pezizomycotina</taxon>
        <taxon>Leotiomycetes</taxon>
        <taxon>Helotiales</taxon>
        <taxon>Dermateaceae</taxon>
        <taxon>Coleophoma</taxon>
    </lineage>
</organism>